<name>A0ABU0S6E4_9HYPH</name>
<reference evidence="7 8" key="1">
    <citation type="submission" date="2023-07" db="EMBL/GenBank/DDBJ databases">
        <title>Comparative genomics of wheat-associated soil bacteria to identify genetic determinants of phenazine resistance.</title>
        <authorList>
            <person name="Mouncey N."/>
        </authorList>
    </citation>
    <scope>NUCLEOTIDE SEQUENCE [LARGE SCALE GENOMIC DNA]</scope>
    <source>
        <strain evidence="7 8">W4I11</strain>
    </source>
</reference>
<dbReference type="InterPro" id="IPR015421">
    <property type="entry name" value="PyrdxlP-dep_Trfase_major"/>
</dbReference>
<dbReference type="EMBL" id="JAUSZT010000002">
    <property type="protein sequence ID" value="MDQ0996331.1"/>
    <property type="molecule type" value="Genomic_DNA"/>
</dbReference>
<accession>A0ABU0S6E4</accession>
<dbReference type="Pfam" id="PF00155">
    <property type="entry name" value="Aminotran_1_2"/>
    <property type="match status" value="1"/>
</dbReference>
<comment type="caution">
    <text evidence="7">The sequence shown here is derived from an EMBL/GenBank/DDBJ whole genome shotgun (WGS) entry which is preliminary data.</text>
</comment>
<sequence>MQGTVVRFVVDTVPTFEWDDFMKVIDNIVAQISGQIASGLYRPGQRLPSVRGGAGQFAVSKNTMAEAYDRLVARGLLIARQGSGYYVSENRPAPVQQVKPDVMEATSIMSLLREQLDQNYLTRPGDGRPPASWTEDADMRRILRTSRSATAEVDFGYGSSWGLSGLREWLRVSLAERSITTEPDGVMLTSGVNHGLDLIIRHFLEPGDTVFVDSPGYYPLFAKLRLAKANVVPIRRLQDGPDLDELRRKLILHRPKLFFTQSQAHNPTGGTLSPAHAFTLLQMAEVHDFRLVEDDIFADLIAPSLPRLAAFGQQQRVLYVGSFSKTLSASLRCGYIAGATDTIRSLVDLKMITMVATSLHVERVVLEMIESGQYLKNLRRLRGWIEDGTKATGQALSDVGLDVKLPKVQGFYIWVPLPPNLDEAAFCRRAAQNNIFIAPGSVFYVDREASVQPAMRVNVAYGADPRFCAFLRKEIRDSNISGGPNG</sequence>
<dbReference type="Pfam" id="PF00392">
    <property type="entry name" value="GntR"/>
    <property type="match status" value="1"/>
</dbReference>
<comment type="similarity">
    <text evidence="1">In the C-terminal section; belongs to the class-I pyridoxal-phosphate-dependent aminotransferase family.</text>
</comment>
<evidence type="ECO:0000256" key="4">
    <source>
        <dbReference type="ARBA" id="ARBA00023125"/>
    </source>
</evidence>
<evidence type="ECO:0000256" key="3">
    <source>
        <dbReference type="ARBA" id="ARBA00023015"/>
    </source>
</evidence>
<dbReference type="SUPFAM" id="SSF53383">
    <property type="entry name" value="PLP-dependent transferases"/>
    <property type="match status" value="1"/>
</dbReference>
<dbReference type="Gene3D" id="1.10.10.10">
    <property type="entry name" value="Winged helix-like DNA-binding domain superfamily/Winged helix DNA-binding domain"/>
    <property type="match status" value="1"/>
</dbReference>
<evidence type="ECO:0000256" key="5">
    <source>
        <dbReference type="ARBA" id="ARBA00023163"/>
    </source>
</evidence>
<dbReference type="InterPro" id="IPR036390">
    <property type="entry name" value="WH_DNA-bd_sf"/>
</dbReference>
<dbReference type="GO" id="GO:0003677">
    <property type="term" value="F:DNA binding"/>
    <property type="evidence" value="ECO:0007669"/>
    <property type="project" value="UniProtKB-KW"/>
</dbReference>
<dbReference type="Gene3D" id="3.40.640.10">
    <property type="entry name" value="Type I PLP-dependent aspartate aminotransferase-like (Major domain)"/>
    <property type="match status" value="1"/>
</dbReference>
<dbReference type="InterPro" id="IPR036388">
    <property type="entry name" value="WH-like_DNA-bd_sf"/>
</dbReference>
<evidence type="ECO:0000313" key="8">
    <source>
        <dbReference type="Proteomes" id="UP001237780"/>
    </source>
</evidence>
<dbReference type="CDD" id="cd00609">
    <property type="entry name" value="AAT_like"/>
    <property type="match status" value="1"/>
</dbReference>
<evidence type="ECO:0000256" key="1">
    <source>
        <dbReference type="ARBA" id="ARBA00005384"/>
    </source>
</evidence>
<dbReference type="PANTHER" id="PTHR46577">
    <property type="entry name" value="HTH-TYPE TRANSCRIPTIONAL REGULATORY PROTEIN GABR"/>
    <property type="match status" value="1"/>
</dbReference>
<evidence type="ECO:0000259" key="6">
    <source>
        <dbReference type="PROSITE" id="PS50949"/>
    </source>
</evidence>
<keyword evidence="3" id="KW-0805">Transcription regulation</keyword>
<organism evidence="7 8">
    <name type="scientific">Phyllobacterium ifriqiyense</name>
    <dbReference type="NCBI Taxonomy" id="314238"/>
    <lineage>
        <taxon>Bacteria</taxon>
        <taxon>Pseudomonadati</taxon>
        <taxon>Pseudomonadota</taxon>
        <taxon>Alphaproteobacteria</taxon>
        <taxon>Hyphomicrobiales</taxon>
        <taxon>Phyllobacteriaceae</taxon>
        <taxon>Phyllobacterium</taxon>
    </lineage>
</organism>
<evidence type="ECO:0000256" key="2">
    <source>
        <dbReference type="ARBA" id="ARBA00022898"/>
    </source>
</evidence>
<evidence type="ECO:0000313" key="7">
    <source>
        <dbReference type="EMBL" id="MDQ0996331.1"/>
    </source>
</evidence>
<keyword evidence="8" id="KW-1185">Reference proteome</keyword>
<dbReference type="Proteomes" id="UP001237780">
    <property type="component" value="Unassembled WGS sequence"/>
</dbReference>
<dbReference type="SUPFAM" id="SSF46785">
    <property type="entry name" value="Winged helix' DNA-binding domain"/>
    <property type="match status" value="1"/>
</dbReference>
<keyword evidence="2" id="KW-0663">Pyridoxal phosphate</keyword>
<gene>
    <name evidence="7" type="ORF">QFZ34_001508</name>
</gene>
<proteinExistence type="inferred from homology"/>
<dbReference type="Gene3D" id="3.90.1150.10">
    <property type="entry name" value="Aspartate Aminotransferase, domain 1"/>
    <property type="match status" value="1"/>
</dbReference>
<dbReference type="InterPro" id="IPR015422">
    <property type="entry name" value="PyrdxlP-dep_Trfase_small"/>
</dbReference>
<dbReference type="InterPro" id="IPR051446">
    <property type="entry name" value="HTH_trans_reg/aminotransferase"/>
</dbReference>
<dbReference type="CDD" id="cd07377">
    <property type="entry name" value="WHTH_GntR"/>
    <property type="match status" value="1"/>
</dbReference>
<keyword evidence="4 7" id="KW-0238">DNA-binding</keyword>
<dbReference type="SMART" id="SM00345">
    <property type="entry name" value="HTH_GNTR"/>
    <property type="match status" value="1"/>
</dbReference>
<dbReference type="InterPro" id="IPR015424">
    <property type="entry name" value="PyrdxlP-dep_Trfase"/>
</dbReference>
<keyword evidence="5" id="KW-0804">Transcription</keyword>
<dbReference type="PROSITE" id="PS50949">
    <property type="entry name" value="HTH_GNTR"/>
    <property type="match status" value="1"/>
</dbReference>
<dbReference type="InterPro" id="IPR000524">
    <property type="entry name" value="Tscrpt_reg_HTH_GntR"/>
</dbReference>
<dbReference type="PANTHER" id="PTHR46577:SF2">
    <property type="entry name" value="TRANSCRIPTIONAL REGULATORY PROTEIN"/>
    <property type="match status" value="1"/>
</dbReference>
<dbReference type="InterPro" id="IPR004839">
    <property type="entry name" value="Aminotransferase_I/II_large"/>
</dbReference>
<protein>
    <submittedName>
        <fullName evidence="7">DNA-binding transcriptional MocR family regulator</fullName>
    </submittedName>
</protein>
<feature type="domain" description="HTH gntR-type" evidence="6">
    <location>
        <begin position="22"/>
        <end position="90"/>
    </location>
</feature>